<dbReference type="EMBL" id="JBHUII010000001">
    <property type="protein sequence ID" value="MFD2204015.1"/>
    <property type="molecule type" value="Genomic_DNA"/>
</dbReference>
<protein>
    <submittedName>
        <fullName evidence="2">YHS domain-containing (Seleno)protein</fullName>
    </submittedName>
</protein>
<reference evidence="3" key="1">
    <citation type="journal article" date="2019" name="Int. J. Syst. Evol. Microbiol.">
        <title>The Global Catalogue of Microorganisms (GCM) 10K type strain sequencing project: providing services to taxonomists for standard genome sequencing and annotation.</title>
        <authorList>
            <consortium name="The Broad Institute Genomics Platform"/>
            <consortium name="The Broad Institute Genome Sequencing Center for Infectious Disease"/>
            <person name="Wu L."/>
            <person name="Ma J."/>
        </authorList>
    </citation>
    <scope>NUCLEOTIDE SEQUENCE [LARGE SCALE GENOMIC DNA]</scope>
    <source>
        <strain evidence="3">CGMCC 4.7192</strain>
    </source>
</reference>
<evidence type="ECO:0000313" key="3">
    <source>
        <dbReference type="Proteomes" id="UP001597294"/>
    </source>
</evidence>
<feature type="domain" description="YHS" evidence="1">
    <location>
        <begin position="47"/>
        <end position="93"/>
    </location>
</feature>
<keyword evidence="3" id="KW-1185">Reference proteome</keyword>
<organism evidence="2 3">
    <name type="scientific">Kiloniella antarctica</name>
    <dbReference type="NCBI Taxonomy" id="1550907"/>
    <lineage>
        <taxon>Bacteria</taxon>
        <taxon>Pseudomonadati</taxon>
        <taxon>Pseudomonadota</taxon>
        <taxon>Alphaproteobacteria</taxon>
        <taxon>Rhodospirillales</taxon>
        <taxon>Kiloniellaceae</taxon>
        <taxon>Kiloniella</taxon>
    </lineage>
</organism>
<dbReference type="NCBIfam" id="NF041384">
    <property type="entry name" value="YHS_seleno_dom"/>
    <property type="match status" value="1"/>
</dbReference>
<name>A0ABW5BEA1_9PROT</name>
<comment type="caution">
    <text evidence="2">The sequence shown here is derived from an EMBL/GenBank/DDBJ whole genome shotgun (WGS) entry which is preliminary data.</text>
</comment>
<proteinExistence type="predicted"/>
<evidence type="ECO:0000259" key="1">
    <source>
        <dbReference type="Pfam" id="PF04945"/>
    </source>
</evidence>
<dbReference type="InterPro" id="IPR007029">
    <property type="entry name" value="YHS_dom"/>
</dbReference>
<dbReference type="Pfam" id="PF04945">
    <property type="entry name" value="YHS"/>
    <property type="match status" value="1"/>
</dbReference>
<dbReference type="RefSeq" id="WP_380247141.1">
    <property type="nucleotide sequence ID" value="NZ_JBHUII010000001.1"/>
</dbReference>
<accession>A0ABW5BEA1</accession>
<dbReference type="Proteomes" id="UP001597294">
    <property type="component" value="Unassembled WGS sequence"/>
</dbReference>
<sequence>MLTRRFFLVVGALFGLRAIVPLNVLASEPMIYSNSATGIAINGFDPVAYFTDGKPVEGMAEFSAQWKEATWHFSSKENRAVFLATPEKYAPQYGGYCAFAMSYDAFATTVPEAWSIEDGKLYLNFSKGVRGDWLRDKQEHIISANDNWAAKF</sequence>
<evidence type="ECO:0000313" key="2">
    <source>
        <dbReference type="EMBL" id="MFD2204015.1"/>
    </source>
</evidence>
<gene>
    <name evidence="2" type="ORF">ACFSKO_00225</name>
</gene>